<reference evidence="2 3" key="1">
    <citation type="submission" date="2016-05" db="EMBL/GenBank/DDBJ databases">
        <title>A degradative enzymes factory behind the ericoid mycorrhizal symbiosis.</title>
        <authorList>
            <consortium name="DOE Joint Genome Institute"/>
            <person name="Martino E."/>
            <person name="Morin E."/>
            <person name="Grelet G."/>
            <person name="Kuo A."/>
            <person name="Kohler A."/>
            <person name="Daghino S."/>
            <person name="Barry K."/>
            <person name="Choi C."/>
            <person name="Cichocki N."/>
            <person name="Clum A."/>
            <person name="Copeland A."/>
            <person name="Hainaut M."/>
            <person name="Haridas S."/>
            <person name="Labutti K."/>
            <person name="Lindquist E."/>
            <person name="Lipzen A."/>
            <person name="Khouja H.-R."/>
            <person name="Murat C."/>
            <person name="Ohm R."/>
            <person name="Olson A."/>
            <person name="Spatafora J."/>
            <person name="Veneault-Fourrey C."/>
            <person name="Henrissat B."/>
            <person name="Grigoriev I."/>
            <person name="Martin F."/>
            <person name="Perotto S."/>
        </authorList>
    </citation>
    <scope>NUCLEOTIDE SEQUENCE [LARGE SCALE GENOMIC DNA]</scope>
    <source>
        <strain evidence="2 3">UAMH 7357</strain>
    </source>
</reference>
<gene>
    <name evidence="2" type="ORF">NA56DRAFT_696859</name>
</gene>
<dbReference type="Proteomes" id="UP000235672">
    <property type="component" value="Unassembled WGS sequence"/>
</dbReference>
<protein>
    <submittedName>
        <fullName evidence="2">Uncharacterized protein</fullName>
    </submittedName>
</protein>
<dbReference type="AlphaFoldDB" id="A0A2J6QNK3"/>
<sequence length="83" mass="9414">MSTPMDTSEDHPDPPSTEPAPPPPSKLTRESISRLPVAPSNLEMYLQRESNSEPLLLEFQGRGESMKDWLAKWNECWEAARSM</sequence>
<dbReference type="OrthoDB" id="3561474at2759"/>
<organism evidence="2 3">
    <name type="scientific">Hyaloscypha hepaticicola</name>
    <dbReference type="NCBI Taxonomy" id="2082293"/>
    <lineage>
        <taxon>Eukaryota</taxon>
        <taxon>Fungi</taxon>
        <taxon>Dikarya</taxon>
        <taxon>Ascomycota</taxon>
        <taxon>Pezizomycotina</taxon>
        <taxon>Leotiomycetes</taxon>
        <taxon>Helotiales</taxon>
        <taxon>Hyaloscyphaceae</taxon>
        <taxon>Hyaloscypha</taxon>
    </lineage>
</organism>
<dbReference type="EMBL" id="KZ613465">
    <property type="protein sequence ID" value="PMD27841.1"/>
    <property type="molecule type" value="Genomic_DNA"/>
</dbReference>
<accession>A0A2J6QNK3</accession>
<keyword evidence="3" id="KW-1185">Reference proteome</keyword>
<feature type="region of interest" description="Disordered" evidence="1">
    <location>
        <begin position="1"/>
        <end position="30"/>
    </location>
</feature>
<feature type="compositionally biased region" description="Pro residues" evidence="1">
    <location>
        <begin position="14"/>
        <end position="25"/>
    </location>
</feature>
<evidence type="ECO:0000313" key="2">
    <source>
        <dbReference type="EMBL" id="PMD27841.1"/>
    </source>
</evidence>
<evidence type="ECO:0000256" key="1">
    <source>
        <dbReference type="SAM" id="MobiDB-lite"/>
    </source>
</evidence>
<name>A0A2J6QNK3_9HELO</name>
<evidence type="ECO:0000313" key="3">
    <source>
        <dbReference type="Proteomes" id="UP000235672"/>
    </source>
</evidence>
<proteinExistence type="predicted"/>